<evidence type="ECO:0000313" key="6">
    <source>
        <dbReference type="Proteomes" id="UP000221168"/>
    </source>
</evidence>
<reference evidence="5 6" key="1">
    <citation type="submission" date="2017-10" db="EMBL/GenBank/DDBJ databases">
        <title>Sedimentibacterium mangrovi gen. nov., sp. nov., a novel member of family Phyllobacteriacea isolated from mangrove sediment.</title>
        <authorList>
            <person name="Liao H."/>
            <person name="Tian Y."/>
        </authorList>
    </citation>
    <scope>NUCLEOTIDE SEQUENCE [LARGE SCALE GENOMIC DNA]</scope>
    <source>
        <strain evidence="5 6">X9-2-2</strain>
    </source>
</reference>
<feature type="signal peptide" evidence="4">
    <location>
        <begin position="1"/>
        <end position="20"/>
    </location>
</feature>
<evidence type="ECO:0000256" key="1">
    <source>
        <dbReference type="ARBA" id="ARBA00022737"/>
    </source>
</evidence>
<dbReference type="RefSeq" id="WP_099307416.1">
    <property type="nucleotide sequence ID" value="NZ_PDVP01000010.1"/>
</dbReference>
<dbReference type="InterPro" id="IPR019734">
    <property type="entry name" value="TPR_rpt"/>
</dbReference>
<organism evidence="5 6">
    <name type="scientific">Zhengella mangrovi</name>
    <dbReference type="NCBI Taxonomy" id="1982044"/>
    <lineage>
        <taxon>Bacteria</taxon>
        <taxon>Pseudomonadati</taxon>
        <taxon>Pseudomonadota</taxon>
        <taxon>Alphaproteobacteria</taxon>
        <taxon>Hyphomicrobiales</taxon>
        <taxon>Notoacmeibacteraceae</taxon>
        <taxon>Zhengella</taxon>
    </lineage>
</organism>
<feature type="chain" id="PRO_5013639229" evidence="4">
    <location>
        <begin position="21"/>
        <end position="185"/>
    </location>
</feature>
<dbReference type="SUPFAM" id="SSF48452">
    <property type="entry name" value="TPR-like"/>
    <property type="match status" value="1"/>
</dbReference>
<dbReference type="PANTHER" id="PTHR44858">
    <property type="entry name" value="TETRATRICOPEPTIDE REPEAT PROTEIN 6"/>
    <property type="match status" value="1"/>
</dbReference>
<feature type="repeat" description="TPR" evidence="3">
    <location>
        <begin position="99"/>
        <end position="132"/>
    </location>
</feature>
<dbReference type="OrthoDB" id="9815010at2"/>
<dbReference type="EMBL" id="PDVP01000010">
    <property type="protein sequence ID" value="PHP66152.1"/>
    <property type="molecule type" value="Genomic_DNA"/>
</dbReference>
<evidence type="ECO:0000256" key="4">
    <source>
        <dbReference type="SAM" id="SignalP"/>
    </source>
</evidence>
<evidence type="ECO:0000256" key="3">
    <source>
        <dbReference type="PROSITE-ProRule" id="PRU00339"/>
    </source>
</evidence>
<dbReference type="PROSITE" id="PS50005">
    <property type="entry name" value="TPR"/>
    <property type="match status" value="1"/>
</dbReference>
<dbReference type="InterPro" id="IPR050498">
    <property type="entry name" value="Ycf3"/>
</dbReference>
<gene>
    <name evidence="5" type="ORF">CSC94_15590</name>
</gene>
<dbReference type="PANTHER" id="PTHR44858:SF1">
    <property type="entry name" value="UDP-N-ACETYLGLUCOSAMINE--PEPTIDE N-ACETYLGLUCOSAMINYLTRANSFERASE SPINDLY-RELATED"/>
    <property type="match status" value="1"/>
</dbReference>
<proteinExistence type="predicted"/>
<dbReference type="SMART" id="SM00028">
    <property type="entry name" value="TPR"/>
    <property type="match status" value="3"/>
</dbReference>
<keyword evidence="4" id="KW-0732">Signal</keyword>
<protein>
    <submittedName>
        <fullName evidence="5">Uncharacterized protein</fullName>
    </submittedName>
</protein>
<dbReference type="AlphaFoldDB" id="A0A2G1QKX9"/>
<accession>A0A2G1QKX9</accession>
<keyword evidence="1" id="KW-0677">Repeat</keyword>
<dbReference type="Proteomes" id="UP000221168">
    <property type="component" value="Unassembled WGS sequence"/>
</dbReference>
<keyword evidence="2 3" id="KW-0802">TPR repeat</keyword>
<keyword evidence="6" id="KW-1185">Reference proteome</keyword>
<dbReference type="InterPro" id="IPR011990">
    <property type="entry name" value="TPR-like_helical_dom_sf"/>
</dbReference>
<dbReference type="Pfam" id="PF00515">
    <property type="entry name" value="TPR_1"/>
    <property type="match status" value="1"/>
</dbReference>
<comment type="caution">
    <text evidence="5">The sequence shown here is derived from an EMBL/GenBank/DDBJ whole genome shotgun (WGS) entry which is preliminary data.</text>
</comment>
<dbReference type="Gene3D" id="1.25.40.10">
    <property type="entry name" value="Tetratricopeptide repeat domain"/>
    <property type="match status" value="1"/>
</dbReference>
<sequence>MRNVFACLSILLCLSGPVLASEQAPRTERLDNLFSDLKRTANASAARRIAGRISAIFAESDSATVDLLMERAAKGIEDKKYDLALDMLDQVIMLDPAYAEGWNRRATVNFLMKNYAKAMADIERVLELEPRHFGAMVGLAAILRAENKDESALGVYERALEVYPMMREAQEAVGKLADKLAGEPI</sequence>
<name>A0A2G1QKX9_9HYPH</name>
<evidence type="ECO:0000313" key="5">
    <source>
        <dbReference type="EMBL" id="PHP66152.1"/>
    </source>
</evidence>
<evidence type="ECO:0000256" key="2">
    <source>
        <dbReference type="ARBA" id="ARBA00022803"/>
    </source>
</evidence>